<protein>
    <submittedName>
        <fullName evidence="1">Uncharacterized protein</fullName>
    </submittedName>
</protein>
<dbReference type="Proteomes" id="UP000287651">
    <property type="component" value="Unassembled WGS sequence"/>
</dbReference>
<reference evidence="1 2" key="1">
    <citation type="journal article" date="2014" name="Agronomy (Basel)">
        <title>A Draft Genome Sequence for Ensete ventricosum, the Drought-Tolerant Tree Against Hunger.</title>
        <authorList>
            <person name="Harrison J."/>
            <person name="Moore K.A."/>
            <person name="Paszkiewicz K."/>
            <person name="Jones T."/>
            <person name="Grant M."/>
            <person name="Ambacheew D."/>
            <person name="Muzemil S."/>
            <person name="Studholme D.J."/>
        </authorList>
    </citation>
    <scope>NUCLEOTIDE SEQUENCE [LARGE SCALE GENOMIC DNA]</scope>
</reference>
<dbReference type="EMBL" id="AMZH03010369">
    <property type="protein sequence ID" value="RRT54877.1"/>
    <property type="molecule type" value="Genomic_DNA"/>
</dbReference>
<gene>
    <name evidence="1" type="ORF">B296_00046620</name>
</gene>
<organism evidence="1 2">
    <name type="scientific">Ensete ventricosum</name>
    <name type="common">Abyssinian banana</name>
    <name type="synonym">Musa ensete</name>
    <dbReference type="NCBI Taxonomy" id="4639"/>
    <lineage>
        <taxon>Eukaryota</taxon>
        <taxon>Viridiplantae</taxon>
        <taxon>Streptophyta</taxon>
        <taxon>Embryophyta</taxon>
        <taxon>Tracheophyta</taxon>
        <taxon>Spermatophyta</taxon>
        <taxon>Magnoliopsida</taxon>
        <taxon>Liliopsida</taxon>
        <taxon>Zingiberales</taxon>
        <taxon>Musaceae</taxon>
        <taxon>Ensete</taxon>
    </lineage>
</organism>
<name>A0A426YT31_ENSVE</name>
<evidence type="ECO:0000313" key="2">
    <source>
        <dbReference type="Proteomes" id="UP000287651"/>
    </source>
</evidence>
<proteinExistence type="predicted"/>
<accession>A0A426YT31</accession>
<sequence length="49" mass="5229">MYSSENPSCFLDFSLIDEIPDDGGGISRRTIGGGFCLSPQGFNPSSTVR</sequence>
<comment type="caution">
    <text evidence="1">The sequence shown here is derived from an EMBL/GenBank/DDBJ whole genome shotgun (WGS) entry which is preliminary data.</text>
</comment>
<evidence type="ECO:0000313" key="1">
    <source>
        <dbReference type="EMBL" id="RRT54877.1"/>
    </source>
</evidence>
<dbReference type="AlphaFoldDB" id="A0A426YT31"/>